<feature type="region of interest" description="Disordered" evidence="8">
    <location>
        <begin position="217"/>
        <end position="239"/>
    </location>
</feature>
<dbReference type="PROSITE" id="PS50808">
    <property type="entry name" value="ZF_BED"/>
    <property type="match status" value="1"/>
</dbReference>
<feature type="compositionally biased region" description="Basic and acidic residues" evidence="8">
    <location>
        <begin position="29"/>
        <end position="45"/>
    </location>
</feature>
<dbReference type="AlphaFoldDB" id="A0AA88DVA0"/>
<dbReference type="GO" id="GO:0005634">
    <property type="term" value="C:nucleus"/>
    <property type="evidence" value="ECO:0007669"/>
    <property type="project" value="UniProtKB-SubCell"/>
</dbReference>
<dbReference type="InterPro" id="IPR012337">
    <property type="entry name" value="RNaseH-like_sf"/>
</dbReference>
<dbReference type="PANTHER" id="PTHR23272">
    <property type="entry name" value="BED FINGER-RELATED"/>
    <property type="match status" value="1"/>
</dbReference>
<sequence>MDPNPNVQQPIVDLDDDYYGMDDRGIEEVEISRMEAGDNVPDLRRKSFNTPISPSPMLAPSRSSSGSTSCPPKKQKGTTTRTTSRAWQFFDAVLKEDFGPDGKKIQTRLAKCKYCQKTLTANSSSGTRHILAHGERCVEKHYKGREPTQSTLKFNSDSSLDFASTYYLTFNNTKCKLFEIFASYQNKFGQQVNTETEETLPTAGDRKKKKVLGFFSAPAKSGSSSSSSVTRPLSASSTTTSTTHSELKKYLDTDFSLLDSITNNEDFNILDWWRLQSTNFPVLSRLTRDILTNHVSTVSSESAFSTTGRIIEDRRTSLTPEMVEVLTCLKDWEHADKRLQYTVEDQEILQHFNEMAIIDDDDIDNALGTPSSGC</sequence>
<dbReference type="SMART" id="SM00614">
    <property type="entry name" value="ZnF_BED"/>
    <property type="match status" value="1"/>
</dbReference>
<dbReference type="InterPro" id="IPR008906">
    <property type="entry name" value="HATC_C_dom"/>
</dbReference>
<evidence type="ECO:0000313" key="11">
    <source>
        <dbReference type="Proteomes" id="UP001187192"/>
    </source>
</evidence>
<gene>
    <name evidence="10" type="ORF">TIFTF001_031760</name>
</gene>
<evidence type="ECO:0000256" key="6">
    <source>
        <dbReference type="ARBA" id="ARBA00023242"/>
    </source>
</evidence>
<dbReference type="PANTHER" id="PTHR23272:SF104">
    <property type="entry name" value="HAT FAMILY DIMERISATION DOMAIN CONTAINING PROTEIN, EXPRESSED"/>
    <property type="match status" value="1"/>
</dbReference>
<keyword evidence="5" id="KW-0238">DNA-binding</keyword>
<keyword evidence="2" id="KW-0479">Metal-binding</keyword>
<dbReference type="Proteomes" id="UP001187192">
    <property type="component" value="Unassembled WGS sequence"/>
</dbReference>
<dbReference type="EMBL" id="BTGU01000133">
    <property type="protein sequence ID" value="GMN62687.1"/>
    <property type="molecule type" value="Genomic_DNA"/>
</dbReference>
<reference evidence="10" key="1">
    <citation type="submission" date="2023-07" db="EMBL/GenBank/DDBJ databases">
        <title>draft genome sequence of fig (Ficus carica).</title>
        <authorList>
            <person name="Takahashi T."/>
            <person name="Nishimura K."/>
        </authorList>
    </citation>
    <scope>NUCLEOTIDE SEQUENCE</scope>
</reference>
<feature type="domain" description="BED-type" evidence="9">
    <location>
        <begin position="81"/>
        <end position="148"/>
    </location>
</feature>
<organism evidence="10 11">
    <name type="scientific">Ficus carica</name>
    <name type="common">Common fig</name>
    <dbReference type="NCBI Taxonomy" id="3494"/>
    <lineage>
        <taxon>Eukaryota</taxon>
        <taxon>Viridiplantae</taxon>
        <taxon>Streptophyta</taxon>
        <taxon>Embryophyta</taxon>
        <taxon>Tracheophyta</taxon>
        <taxon>Spermatophyta</taxon>
        <taxon>Magnoliopsida</taxon>
        <taxon>eudicotyledons</taxon>
        <taxon>Gunneridae</taxon>
        <taxon>Pentapetalae</taxon>
        <taxon>rosids</taxon>
        <taxon>fabids</taxon>
        <taxon>Rosales</taxon>
        <taxon>Moraceae</taxon>
        <taxon>Ficeae</taxon>
        <taxon>Ficus</taxon>
    </lineage>
</organism>
<comment type="subcellular location">
    <subcellularLocation>
        <location evidence="1">Nucleus</location>
    </subcellularLocation>
</comment>
<evidence type="ECO:0000256" key="2">
    <source>
        <dbReference type="ARBA" id="ARBA00022723"/>
    </source>
</evidence>
<dbReference type="Pfam" id="PF05699">
    <property type="entry name" value="Dimer_Tnp_hAT"/>
    <property type="match status" value="1"/>
</dbReference>
<accession>A0AA88DVA0</accession>
<feature type="region of interest" description="Disordered" evidence="8">
    <location>
        <begin position="29"/>
        <end position="83"/>
    </location>
</feature>
<dbReference type="GO" id="GO:0046983">
    <property type="term" value="F:protein dimerization activity"/>
    <property type="evidence" value="ECO:0007669"/>
    <property type="project" value="InterPro"/>
</dbReference>
<dbReference type="GO" id="GO:0003677">
    <property type="term" value="F:DNA binding"/>
    <property type="evidence" value="ECO:0007669"/>
    <property type="project" value="UniProtKB-KW"/>
</dbReference>
<evidence type="ECO:0000256" key="3">
    <source>
        <dbReference type="ARBA" id="ARBA00022771"/>
    </source>
</evidence>
<evidence type="ECO:0000256" key="1">
    <source>
        <dbReference type="ARBA" id="ARBA00004123"/>
    </source>
</evidence>
<name>A0AA88DVA0_FICCA</name>
<keyword evidence="4" id="KW-0862">Zinc</keyword>
<evidence type="ECO:0000313" key="10">
    <source>
        <dbReference type="EMBL" id="GMN62687.1"/>
    </source>
</evidence>
<evidence type="ECO:0000256" key="5">
    <source>
        <dbReference type="ARBA" id="ARBA00023125"/>
    </source>
</evidence>
<dbReference type="GO" id="GO:0008270">
    <property type="term" value="F:zinc ion binding"/>
    <property type="evidence" value="ECO:0007669"/>
    <property type="project" value="UniProtKB-KW"/>
</dbReference>
<protein>
    <recommendedName>
        <fullName evidence="9">BED-type domain-containing protein</fullName>
    </recommendedName>
</protein>
<dbReference type="SUPFAM" id="SSF53098">
    <property type="entry name" value="Ribonuclease H-like"/>
    <property type="match status" value="1"/>
</dbReference>
<evidence type="ECO:0000259" key="9">
    <source>
        <dbReference type="PROSITE" id="PS50808"/>
    </source>
</evidence>
<keyword evidence="11" id="KW-1185">Reference proteome</keyword>
<dbReference type="InterPro" id="IPR003656">
    <property type="entry name" value="Znf_BED"/>
</dbReference>
<evidence type="ECO:0000256" key="4">
    <source>
        <dbReference type="ARBA" id="ARBA00022833"/>
    </source>
</evidence>
<keyword evidence="6" id="KW-0539">Nucleus</keyword>
<comment type="caution">
    <text evidence="10">The sequence shown here is derived from an EMBL/GenBank/DDBJ whole genome shotgun (WGS) entry which is preliminary data.</text>
</comment>
<keyword evidence="3 7" id="KW-0863">Zinc-finger</keyword>
<evidence type="ECO:0000256" key="7">
    <source>
        <dbReference type="PROSITE-ProRule" id="PRU00027"/>
    </source>
</evidence>
<evidence type="ECO:0000256" key="8">
    <source>
        <dbReference type="SAM" id="MobiDB-lite"/>
    </source>
</evidence>
<proteinExistence type="predicted"/>